<reference evidence="1 2" key="1">
    <citation type="submission" date="2017-07" db="EMBL/GenBank/DDBJ databases">
        <title>Amycolatopsis alba DSM 44262 Genome sequencing and assembly.</title>
        <authorList>
            <person name="Kaur N."/>
            <person name="Mayilraj S."/>
        </authorList>
    </citation>
    <scope>NUCLEOTIDE SEQUENCE [LARGE SCALE GENOMIC DNA]</scope>
    <source>
        <strain evidence="1 2">DSM 44262</strain>
    </source>
</reference>
<proteinExistence type="predicted"/>
<evidence type="ECO:0000313" key="1">
    <source>
        <dbReference type="EMBL" id="OXM39047.1"/>
    </source>
</evidence>
<sequence>MTDRYELNPPSVDVKLAQPGSELGMETLDDGNHGLVIGEPESSAYVIEGSLDAIAAFAARVVNIVDAEREKVRRRTRS</sequence>
<accession>A0A229QXE5</accession>
<dbReference type="Proteomes" id="UP000215563">
    <property type="component" value="Unassembled WGS sequence"/>
</dbReference>
<comment type="caution">
    <text evidence="1">The sequence shown here is derived from an EMBL/GenBank/DDBJ whole genome shotgun (WGS) entry which is preliminary data.</text>
</comment>
<gene>
    <name evidence="1" type="ORF">CFP75_44040</name>
</gene>
<keyword evidence="2" id="KW-1185">Reference proteome</keyword>
<name>A0A229QXE5_AMYAL</name>
<dbReference type="AlphaFoldDB" id="A0A229QXE5"/>
<dbReference type="OrthoDB" id="9987098at2"/>
<protein>
    <submittedName>
        <fullName evidence="1">Uncharacterized protein</fullName>
    </submittedName>
</protein>
<evidence type="ECO:0000313" key="2">
    <source>
        <dbReference type="Proteomes" id="UP000215563"/>
    </source>
</evidence>
<organism evidence="1 2">
    <name type="scientific">Amycolatopsis alba DSM 44262</name>
    <dbReference type="NCBI Taxonomy" id="1125972"/>
    <lineage>
        <taxon>Bacteria</taxon>
        <taxon>Bacillati</taxon>
        <taxon>Actinomycetota</taxon>
        <taxon>Actinomycetes</taxon>
        <taxon>Pseudonocardiales</taxon>
        <taxon>Pseudonocardiaceae</taxon>
        <taxon>Amycolatopsis</taxon>
    </lineage>
</organism>
<dbReference type="RefSeq" id="WP_020636249.1">
    <property type="nucleotide sequence ID" value="NZ_KB913032.1"/>
</dbReference>
<dbReference type="EMBL" id="NMQU01000304">
    <property type="protein sequence ID" value="OXM39047.1"/>
    <property type="molecule type" value="Genomic_DNA"/>
</dbReference>